<dbReference type="Proteomes" id="UP000769766">
    <property type="component" value="Unassembled WGS sequence"/>
</dbReference>
<sequence>MVLEVTARNEKGEKIFSGEQVYEMVGMDEKGERTFDSWKIRKINAERTIQPGQVTRKEFEFAPPKGTQSVVIEAVLSYQIAPDAQPVLMAKTANTLPLQAEKTKR</sequence>
<dbReference type="AlphaFoldDB" id="A0A932CP87"/>
<proteinExistence type="predicted"/>
<evidence type="ECO:0000313" key="1">
    <source>
        <dbReference type="EMBL" id="MBI2876531.1"/>
    </source>
</evidence>
<reference evidence="1" key="1">
    <citation type="submission" date="2020-07" db="EMBL/GenBank/DDBJ databases">
        <title>Huge and variable diversity of episymbiotic CPR bacteria and DPANN archaea in groundwater ecosystems.</title>
        <authorList>
            <person name="He C.Y."/>
            <person name="Keren R."/>
            <person name="Whittaker M."/>
            <person name="Farag I.F."/>
            <person name="Doudna J."/>
            <person name="Cate J.H.D."/>
            <person name="Banfield J.F."/>
        </authorList>
    </citation>
    <scope>NUCLEOTIDE SEQUENCE</scope>
    <source>
        <strain evidence="1">NC_groundwater_672_Ag_B-0.1um_62_36</strain>
    </source>
</reference>
<accession>A0A932CP87</accession>
<dbReference type="EMBL" id="JACPRF010000200">
    <property type="protein sequence ID" value="MBI2876531.1"/>
    <property type="molecule type" value="Genomic_DNA"/>
</dbReference>
<comment type="caution">
    <text evidence="1">The sequence shown here is derived from an EMBL/GenBank/DDBJ whole genome shotgun (WGS) entry which is preliminary data.</text>
</comment>
<evidence type="ECO:0000313" key="2">
    <source>
        <dbReference type="Proteomes" id="UP000769766"/>
    </source>
</evidence>
<name>A0A932CP87_UNCTE</name>
<organism evidence="1 2">
    <name type="scientific">Tectimicrobiota bacterium</name>
    <dbReference type="NCBI Taxonomy" id="2528274"/>
    <lineage>
        <taxon>Bacteria</taxon>
        <taxon>Pseudomonadati</taxon>
        <taxon>Nitrospinota/Tectimicrobiota group</taxon>
        <taxon>Candidatus Tectimicrobiota</taxon>
    </lineage>
</organism>
<protein>
    <submittedName>
        <fullName evidence="1">Uncharacterized protein</fullName>
    </submittedName>
</protein>
<gene>
    <name evidence="1" type="ORF">HYY20_06585</name>
</gene>